<reference evidence="6" key="1">
    <citation type="journal article" date="2019" name="Int. J. Syst. Evol. Microbiol.">
        <title>The Global Catalogue of Microorganisms (GCM) 10K type strain sequencing project: providing services to taxonomists for standard genome sequencing and annotation.</title>
        <authorList>
            <consortium name="The Broad Institute Genomics Platform"/>
            <consortium name="The Broad Institute Genome Sequencing Center for Infectious Disease"/>
            <person name="Wu L."/>
            <person name="Ma J."/>
        </authorList>
    </citation>
    <scope>NUCLEOTIDE SEQUENCE [LARGE SCALE GENOMIC DNA]</scope>
    <source>
        <strain evidence="6">CGMCC 1.18575</strain>
    </source>
</reference>
<evidence type="ECO:0000256" key="3">
    <source>
        <dbReference type="ARBA" id="ARBA00023163"/>
    </source>
</evidence>
<dbReference type="Proteomes" id="UP001596113">
    <property type="component" value="Unassembled WGS sequence"/>
</dbReference>
<organism evidence="5 6">
    <name type="scientific">Cohnella soli</name>
    <dbReference type="NCBI Taxonomy" id="425005"/>
    <lineage>
        <taxon>Bacteria</taxon>
        <taxon>Bacillati</taxon>
        <taxon>Bacillota</taxon>
        <taxon>Bacilli</taxon>
        <taxon>Bacillales</taxon>
        <taxon>Paenibacillaceae</taxon>
        <taxon>Cohnella</taxon>
    </lineage>
</organism>
<dbReference type="SMART" id="SM00342">
    <property type="entry name" value="HTH_ARAC"/>
    <property type="match status" value="1"/>
</dbReference>
<sequence length="292" mass="33877">MQLSELLAQKPIAPFIRQSDMAIRRPWTHPERRLLDYLLIFVKEGRCRFTVDGVPYDFQAGEFCLIQPGQLNELEGLTNTITPFAHFDIFYHPDRKLSFPTRPGQVDLSPYLHLMQPKLSDLQGVRIPVRLRPRDSGKYRDIVLQAVSLWQSQDPLDQLRTQNIMTELVLAILEDHAEERGQAKESDHTLSWIPSYLSYNLQESLSIEKMAERAHMSPSYFSALFKRRFGRSPHRYLIDMRIEHAKELLSGASLTRDEIASYCGFSDIHHFSKMFRKITGMTPGEWSGRRNG</sequence>
<dbReference type="InterPro" id="IPR009057">
    <property type="entry name" value="Homeodomain-like_sf"/>
</dbReference>
<dbReference type="InterPro" id="IPR037923">
    <property type="entry name" value="HTH-like"/>
</dbReference>
<keyword evidence="6" id="KW-1185">Reference proteome</keyword>
<name>A0ABW0I374_9BACL</name>
<accession>A0ABW0I374</accession>
<dbReference type="Pfam" id="PF02311">
    <property type="entry name" value="AraC_binding"/>
    <property type="match status" value="1"/>
</dbReference>
<dbReference type="PROSITE" id="PS01124">
    <property type="entry name" value="HTH_ARAC_FAMILY_2"/>
    <property type="match status" value="1"/>
</dbReference>
<keyword evidence="2" id="KW-0238">DNA-binding</keyword>
<dbReference type="RefSeq" id="WP_378137294.1">
    <property type="nucleotide sequence ID" value="NZ_JBHSMI010000030.1"/>
</dbReference>
<dbReference type="InterPro" id="IPR018060">
    <property type="entry name" value="HTH_AraC"/>
</dbReference>
<dbReference type="SUPFAM" id="SSF51215">
    <property type="entry name" value="Regulatory protein AraC"/>
    <property type="match status" value="1"/>
</dbReference>
<gene>
    <name evidence="5" type="ORF">ACFPOF_23605</name>
</gene>
<proteinExistence type="predicted"/>
<dbReference type="Pfam" id="PF12833">
    <property type="entry name" value="HTH_18"/>
    <property type="match status" value="1"/>
</dbReference>
<dbReference type="InterPro" id="IPR003313">
    <property type="entry name" value="AraC-bd"/>
</dbReference>
<dbReference type="Gene3D" id="1.10.10.60">
    <property type="entry name" value="Homeodomain-like"/>
    <property type="match status" value="2"/>
</dbReference>
<feature type="domain" description="HTH araC/xylS-type" evidence="4">
    <location>
        <begin position="191"/>
        <end position="289"/>
    </location>
</feature>
<comment type="caution">
    <text evidence="5">The sequence shown here is derived from an EMBL/GenBank/DDBJ whole genome shotgun (WGS) entry which is preliminary data.</text>
</comment>
<dbReference type="SUPFAM" id="SSF46689">
    <property type="entry name" value="Homeodomain-like"/>
    <property type="match status" value="2"/>
</dbReference>
<dbReference type="PANTHER" id="PTHR46796">
    <property type="entry name" value="HTH-TYPE TRANSCRIPTIONAL ACTIVATOR RHAS-RELATED"/>
    <property type="match status" value="1"/>
</dbReference>
<dbReference type="EMBL" id="JBHSMI010000030">
    <property type="protein sequence ID" value="MFC5405742.1"/>
    <property type="molecule type" value="Genomic_DNA"/>
</dbReference>
<evidence type="ECO:0000313" key="5">
    <source>
        <dbReference type="EMBL" id="MFC5405742.1"/>
    </source>
</evidence>
<dbReference type="InterPro" id="IPR050204">
    <property type="entry name" value="AraC_XylS_family_regulators"/>
</dbReference>
<evidence type="ECO:0000259" key="4">
    <source>
        <dbReference type="PROSITE" id="PS01124"/>
    </source>
</evidence>
<dbReference type="PANTHER" id="PTHR46796:SF6">
    <property type="entry name" value="ARAC SUBFAMILY"/>
    <property type="match status" value="1"/>
</dbReference>
<keyword evidence="1" id="KW-0805">Transcription regulation</keyword>
<keyword evidence="3" id="KW-0804">Transcription</keyword>
<protein>
    <submittedName>
        <fullName evidence="5">Helix-turn-helix domain-containing protein</fullName>
    </submittedName>
</protein>
<evidence type="ECO:0000256" key="1">
    <source>
        <dbReference type="ARBA" id="ARBA00023015"/>
    </source>
</evidence>
<evidence type="ECO:0000256" key="2">
    <source>
        <dbReference type="ARBA" id="ARBA00023125"/>
    </source>
</evidence>
<evidence type="ECO:0000313" key="6">
    <source>
        <dbReference type="Proteomes" id="UP001596113"/>
    </source>
</evidence>